<dbReference type="EMBL" id="JASBWU010000013">
    <property type="protein sequence ID" value="KAJ9116950.1"/>
    <property type="molecule type" value="Genomic_DNA"/>
</dbReference>
<gene>
    <name evidence="1" type="ORF">QFC22_004608</name>
</gene>
<protein>
    <submittedName>
        <fullName evidence="1">Uncharacterized protein</fullName>
    </submittedName>
</protein>
<comment type="caution">
    <text evidence="1">The sequence shown here is derived from an EMBL/GenBank/DDBJ whole genome shotgun (WGS) entry which is preliminary data.</text>
</comment>
<keyword evidence="2" id="KW-1185">Reference proteome</keyword>
<organism evidence="1 2">
    <name type="scientific">Naganishia vaughanmartiniae</name>
    <dbReference type="NCBI Taxonomy" id="1424756"/>
    <lineage>
        <taxon>Eukaryota</taxon>
        <taxon>Fungi</taxon>
        <taxon>Dikarya</taxon>
        <taxon>Basidiomycota</taxon>
        <taxon>Agaricomycotina</taxon>
        <taxon>Tremellomycetes</taxon>
        <taxon>Filobasidiales</taxon>
        <taxon>Filobasidiaceae</taxon>
        <taxon>Naganishia</taxon>
    </lineage>
</organism>
<sequence length="1468" mass="157596">MPPSTTTKSTYSFKLQNSIEEEADSALSRLDDLIRTKGYEWLDDYVEGVKEAVAKGGRRNAAQAGSSLVNILKTPSRTPRMGTAKKTRTVLAKEKDKENRLRLANAGLREESHSNAGTSRAPNARSILFASASAIGEPVTSGTRNVKKSQLIVVKEATNPFVESTFEPLHSSAPANSSKIKSGLSPLARGDDSSQNQAQPTVTHPPQKHTSRTRRDEPEIAVHRVARLALDVTPPLRLEAPAIHTPMPSTRIEPSKPDAVPEKKHSERTIERTATSAELDLTSFKPPPVAALGEETREGKSDVTQLASAAQSTSSMQAGEPAVVLTTSQNVRDSAFEQVDITVKTSLSVTTQVANADAEVAKGHEEPSSEPTAQAAQTADYSVPLKDDDVSLLQPSSPTGLGAMTSKSPFSPSAVTFAALPTRDLPRGRSIGATKHQRMTSHLVESAVPEIQAFNTPGPITKATYQAPNEHVSAVSKAARDSKSGGTSAGSSWISRKVLAGSGAEDLRKSLAVSKRPSTTDLRGEGSDDEADEVQEIAKRGNARASEAITDQQRFSLASKTPQPLAHARQTLGRSTISRPTANAIATPFVDQPQSNLSKMIADLQEKRAVASFNASVTRATLPSLQLGRGAQGIASMGISSGLLGRSAMQSSLDRARAQGSQAAAPSESIDVFDERPKDMARPSDVDLDDTLVKDVQVGTSVQPSTTEELNQAVDEILRKISTEREMAQVLEVQPEVPSSDDAEKDGTAKALSLASAGLQVKTPKSVTPNLVSRTASVRVEEQEELQEVEELTKRSHTLSINPRETRARDSEGLNMPGGFATSKSSVSSIKKASSTRSDMEQATADNDNDNVPVSTTPVNSPPKSAIYRPSLAHMLPPPKSNPVRSSATQNIAAPRGRATPQRTVPGSSIAMFELKPSSAKQHERPATSLQQKGTDAQSGLSQSQAVAIDDDDSDSSADDSESEDMIGDKRFDEKEDLADEVAKLGKPLDLSDRPKHTADEVEGSDSDPESVEEVGSNYTTSRAPSRNDAMSLASSTATNALSASTTTKSTSKAYLHNAANIARLIDGQKAPAGPINSILKAQQRKAEEEARRAKRVANKEAIEKRKQDERQVKIDETKAKEEADKKARLERLRRQKAEREKLEKKRQEQEAVRATESLNKDRAISVEPSASKTTLNQSLGAKRVLAPSKTPKAAEMARGKETVAPGTALQASTTRPPSRVSALPTEIKGAAGPMRPPMPRTNTNPSTTAFQPAVSNNLLTGNAARETNPRSSTFTKQPPPLTTSMNANNSDIRAVRPNRKPSIIPSQKVVPPRQRESTMKPTRETMKPGMNVVEFQRMVALGGKTPANMRSEDIELSDIGSDFGYESDSSESNKGEVIPAWAQSPALKKAAALQEKINPSHLFGAMPEFKMESVFDTKAARRPRSSSANWTGQDRLTEQEKLEYTKKMGYRSIDDLALIAMNMGANP</sequence>
<reference evidence="1" key="1">
    <citation type="submission" date="2023-04" db="EMBL/GenBank/DDBJ databases">
        <title>Draft Genome sequencing of Naganishia species isolated from polar environments using Oxford Nanopore Technology.</title>
        <authorList>
            <person name="Leo P."/>
            <person name="Venkateswaran K."/>
        </authorList>
    </citation>
    <scope>NUCLEOTIDE SEQUENCE</scope>
    <source>
        <strain evidence="1">MNA-CCFEE 5425</strain>
    </source>
</reference>
<accession>A0ACC2WYS4</accession>
<name>A0ACC2WYS4_9TREE</name>
<evidence type="ECO:0000313" key="2">
    <source>
        <dbReference type="Proteomes" id="UP001243375"/>
    </source>
</evidence>
<dbReference type="Proteomes" id="UP001243375">
    <property type="component" value="Unassembled WGS sequence"/>
</dbReference>
<proteinExistence type="predicted"/>
<evidence type="ECO:0000313" key="1">
    <source>
        <dbReference type="EMBL" id="KAJ9116950.1"/>
    </source>
</evidence>